<comment type="caution">
    <text evidence="1">The sequence shown here is derived from an EMBL/GenBank/DDBJ whole genome shotgun (WGS) entry which is preliminary data.</text>
</comment>
<sequence length="203" mass="22161">MMAQRMHGKTHLPGVQKSALRSCPLACSVASGAVWHDVPTRVFLTLFLIMLPPVARNALTPKSVICTEPSSPRRMFPALTSLRIWPFLCRYSRPSSTSFSMVAMLASSSTPFKAAMMSTPEQGRVAPGFSVAAASSLVQFCMIFAVSNRAEVNLPHNTCLDNSTHFRDCKLTTLSSHLLGSMNTCLLLLMSFQVGDLPCYQSK</sequence>
<dbReference type="AlphaFoldDB" id="A0A8J6BLY3"/>
<name>A0A8J6BLY3_ELECQ</name>
<evidence type="ECO:0000313" key="2">
    <source>
        <dbReference type="Proteomes" id="UP000770717"/>
    </source>
</evidence>
<dbReference type="Proteomes" id="UP000770717">
    <property type="component" value="Unassembled WGS sequence"/>
</dbReference>
<accession>A0A8J6BLY3</accession>
<proteinExistence type="predicted"/>
<evidence type="ECO:0000313" key="1">
    <source>
        <dbReference type="EMBL" id="KAG9462673.1"/>
    </source>
</evidence>
<gene>
    <name evidence="1" type="ORF">GDO78_013603</name>
</gene>
<organism evidence="1 2">
    <name type="scientific">Eleutherodactylus coqui</name>
    <name type="common">Puerto Rican coqui</name>
    <dbReference type="NCBI Taxonomy" id="57060"/>
    <lineage>
        <taxon>Eukaryota</taxon>
        <taxon>Metazoa</taxon>
        <taxon>Chordata</taxon>
        <taxon>Craniata</taxon>
        <taxon>Vertebrata</taxon>
        <taxon>Euteleostomi</taxon>
        <taxon>Amphibia</taxon>
        <taxon>Batrachia</taxon>
        <taxon>Anura</taxon>
        <taxon>Neobatrachia</taxon>
        <taxon>Hyloidea</taxon>
        <taxon>Eleutherodactylidae</taxon>
        <taxon>Eleutherodactylinae</taxon>
        <taxon>Eleutherodactylus</taxon>
        <taxon>Eleutherodactylus</taxon>
    </lineage>
</organism>
<dbReference type="EMBL" id="WNTK01010020">
    <property type="protein sequence ID" value="KAG9462673.1"/>
    <property type="molecule type" value="Genomic_DNA"/>
</dbReference>
<protein>
    <submittedName>
        <fullName evidence="1">Uncharacterized protein</fullName>
    </submittedName>
</protein>
<reference evidence="1" key="1">
    <citation type="thesis" date="2020" institute="ProQuest LLC" country="789 East Eisenhower Parkway, Ann Arbor, MI, USA">
        <title>Comparative Genomics and Chromosome Evolution.</title>
        <authorList>
            <person name="Mudd A.B."/>
        </authorList>
    </citation>
    <scope>NUCLEOTIDE SEQUENCE</scope>
    <source>
        <strain evidence="1">HN-11 Male</strain>
        <tissue evidence="1">Kidney and liver</tissue>
    </source>
</reference>
<keyword evidence="2" id="KW-1185">Reference proteome</keyword>
<dbReference type="OrthoDB" id="9906983at2759"/>